<keyword evidence="1" id="KW-0472">Membrane</keyword>
<keyword evidence="3" id="KW-1185">Reference proteome</keyword>
<feature type="transmembrane region" description="Helical" evidence="1">
    <location>
        <begin position="43"/>
        <end position="66"/>
    </location>
</feature>
<protein>
    <submittedName>
        <fullName evidence="2">Uncharacterized protein</fullName>
    </submittedName>
</protein>
<feature type="transmembrane region" description="Helical" evidence="1">
    <location>
        <begin position="12"/>
        <end position="31"/>
    </location>
</feature>
<keyword evidence="1" id="KW-0812">Transmembrane</keyword>
<evidence type="ECO:0000313" key="2">
    <source>
        <dbReference type="EMBL" id="MEV8467429.1"/>
    </source>
</evidence>
<gene>
    <name evidence="2" type="ORF">AB0T83_11630</name>
</gene>
<reference evidence="2 3" key="1">
    <citation type="submission" date="2024-07" db="EMBL/GenBank/DDBJ databases">
        <authorList>
            <person name="Kang M."/>
        </authorList>
    </citation>
    <scope>NUCLEOTIDE SEQUENCE [LARGE SCALE GENOMIC DNA]</scope>
    <source>
        <strain evidence="2 3">DFM31</strain>
    </source>
</reference>
<proteinExistence type="predicted"/>
<evidence type="ECO:0000313" key="3">
    <source>
        <dbReference type="Proteomes" id="UP001553161"/>
    </source>
</evidence>
<sequence>MPYLVRLYIKQVAIGYAISAAFVTMLLYFNVANLWHLVTHVNVGWIAVLMLWIFNGIVFAGVQFALSLPRGHGEDAGSGGKRDALPVLLAEPVPITVRPHSRRPR</sequence>
<organism evidence="2 3">
    <name type="scientific">Meridianimarinicoccus marinus</name>
    <dbReference type="NCBI Taxonomy" id="3231483"/>
    <lineage>
        <taxon>Bacteria</taxon>
        <taxon>Pseudomonadati</taxon>
        <taxon>Pseudomonadota</taxon>
        <taxon>Alphaproteobacteria</taxon>
        <taxon>Rhodobacterales</taxon>
        <taxon>Paracoccaceae</taxon>
        <taxon>Meridianimarinicoccus</taxon>
    </lineage>
</organism>
<dbReference type="EMBL" id="JBFBVU010000013">
    <property type="protein sequence ID" value="MEV8467429.1"/>
    <property type="molecule type" value="Genomic_DNA"/>
</dbReference>
<dbReference type="Proteomes" id="UP001553161">
    <property type="component" value="Unassembled WGS sequence"/>
</dbReference>
<comment type="caution">
    <text evidence="2">The sequence shown here is derived from an EMBL/GenBank/DDBJ whole genome shotgun (WGS) entry which is preliminary data.</text>
</comment>
<accession>A0ABV3L780</accession>
<keyword evidence="1" id="KW-1133">Transmembrane helix</keyword>
<dbReference type="RefSeq" id="WP_366193220.1">
    <property type="nucleotide sequence ID" value="NZ_JBFBVU010000013.1"/>
</dbReference>
<evidence type="ECO:0000256" key="1">
    <source>
        <dbReference type="SAM" id="Phobius"/>
    </source>
</evidence>
<name>A0ABV3L780_9RHOB</name>